<dbReference type="Pfam" id="PF13884">
    <property type="entry name" value="Peptidase_S74"/>
    <property type="match status" value="1"/>
</dbReference>
<dbReference type="InterPro" id="IPR011049">
    <property type="entry name" value="Serralysin-like_metalloprot_C"/>
</dbReference>
<proteinExistence type="predicted"/>
<dbReference type="PROSITE" id="PS51688">
    <property type="entry name" value="ICA"/>
    <property type="match status" value="1"/>
</dbReference>
<organism evidence="2">
    <name type="scientific">Clandestinovirus</name>
    <dbReference type="NCBI Taxonomy" id="2831644"/>
    <lineage>
        <taxon>Viruses</taxon>
    </lineage>
</organism>
<dbReference type="GO" id="GO:0016798">
    <property type="term" value="F:hydrolase activity, acting on glycosyl bonds"/>
    <property type="evidence" value="ECO:0007669"/>
    <property type="project" value="UniProtKB-KW"/>
</dbReference>
<dbReference type="EMBL" id="MZ420154">
    <property type="protein sequence ID" value="QYA18701.1"/>
    <property type="molecule type" value="Genomic_DNA"/>
</dbReference>
<name>A0A8F8KP37_9VIRU</name>
<sequence length="462" mass="49226">MSFPPPQNVGTLNYLSDPSWDQPFVVATQCSTKNTPLITTAIMPGSTWATGWDYVLFADGCQQWSTPNNEYYDLTAYHSGLGEYTFSAGFRAGPTATVKMGKLVLGSTSTSTGTRVAALGNNQTMSGTDSVGIGNNNVVSGTNCLAVGNNCTASGSNNFAGGSGGSATGVGSNFAFGSQVTSGANNFALCQGRVSTSTTPTTVASNNSGCIGDGGQVIGSTKCYLIGADLNCKIDRSAACSAFNSGTNVDITSSSRCTIINGNQAALVGRTGSVLMTDGNTSSSNHISPGGDYIFQCRFNGGGVVNNNSYWFASDIIYNGVRMAYGANSWSPISSDSRLKTAVDEFEYEAILPCFERVPVYRYKYKTDDESYPLRTGFYADDFNSAFEGYVERQLNKDHPYSVEHPEESPIETYSFGDLSQVNFAGIRGLYAMIKKLNRIVMQQQRTIDELQSLGKIAQLNL</sequence>
<reference evidence="2" key="1">
    <citation type="submission" date="2021-06" db="EMBL/GenBank/DDBJ databases">
        <authorList>
            <person name="Rolland C."/>
        </authorList>
    </citation>
    <scope>NUCLEOTIDE SEQUENCE</scope>
    <source>
        <strain evidence="2">347.936635</strain>
    </source>
</reference>
<accession>A0A8F8KP37</accession>
<keyword evidence="2" id="KW-0378">Hydrolase</keyword>
<dbReference type="InterPro" id="IPR030392">
    <property type="entry name" value="S74_ICA"/>
</dbReference>
<keyword evidence="2" id="KW-0326">Glycosidase</keyword>
<dbReference type="SUPFAM" id="SSF101967">
    <property type="entry name" value="Adhesin YadA, collagen-binding domain"/>
    <property type="match status" value="1"/>
</dbReference>
<evidence type="ECO:0000259" key="1">
    <source>
        <dbReference type="PROSITE" id="PS51688"/>
    </source>
</evidence>
<feature type="domain" description="Peptidase S74" evidence="1">
    <location>
        <begin position="335"/>
        <end position="441"/>
    </location>
</feature>
<protein>
    <submittedName>
        <fullName evidence="2">Glycosidase</fullName>
    </submittedName>
</protein>
<evidence type="ECO:0000313" key="2">
    <source>
        <dbReference type="EMBL" id="QYA18701.1"/>
    </source>
</evidence>
<gene>
    <name evidence="2" type="ORF">KOM_12_433</name>
</gene>
<dbReference type="Gene3D" id="2.150.10.10">
    <property type="entry name" value="Serralysin-like metalloprotease, C-terminal"/>
    <property type="match status" value="1"/>
</dbReference>